<accession>A0ACB9A7D9</accession>
<gene>
    <name evidence="1" type="ORF">L1987_76138</name>
</gene>
<dbReference type="Proteomes" id="UP001056120">
    <property type="component" value="Linkage Group LG25"/>
</dbReference>
<reference evidence="2" key="1">
    <citation type="journal article" date="2022" name="Mol. Ecol. Resour.">
        <title>The genomes of chicory, endive, great burdock and yacon provide insights into Asteraceae palaeo-polyploidization history and plant inulin production.</title>
        <authorList>
            <person name="Fan W."/>
            <person name="Wang S."/>
            <person name="Wang H."/>
            <person name="Wang A."/>
            <person name="Jiang F."/>
            <person name="Liu H."/>
            <person name="Zhao H."/>
            <person name="Xu D."/>
            <person name="Zhang Y."/>
        </authorList>
    </citation>
    <scope>NUCLEOTIDE SEQUENCE [LARGE SCALE GENOMIC DNA]</scope>
    <source>
        <strain evidence="2">cv. Yunnan</strain>
    </source>
</reference>
<reference evidence="1 2" key="2">
    <citation type="journal article" date="2022" name="Mol. Ecol. Resour.">
        <title>The genomes of chicory, endive, great burdock and yacon provide insights into Asteraceae paleo-polyploidization history and plant inulin production.</title>
        <authorList>
            <person name="Fan W."/>
            <person name="Wang S."/>
            <person name="Wang H."/>
            <person name="Wang A."/>
            <person name="Jiang F."/>
            <person name="Liu H."/>
            <person name="Zhao H."/>
            <person name="Xu D."/>
            <person name="Zhang Y."/>
        </authorList>
    </citation>
    <scope>NUCLEOTIDE SEQUENCE [LARGE SCALE GENOMIC DNA]</scope>
    <source>
        <strain evidence="2">cv. Yunnan</strain>
        <tissue evidence="1">Leaves</tissue>
    </source>
</reference>
<evidence type="ECO:0000313" key="1">
    <source>
        <dbReference type="EMBL" id="KAI3705889.1"/>
    </source>
</evidence>
<organism evidence="1 2">
    <name type="scientific">Smallanthus sonchifolius</name>
    <dbReference type="NCBI Taxonomy" id="185202"/>
    <lineage>
        <taxon>Eukaryota</taxon>
        <taxon>Viridiplantae</taxon>
        <taxon>Streptophyta</taxon>
        <taxon>Embryophyta</taxon>
        <taxon>Tracheophyta</taxon>
        <taxon>Spermatophyta</taxon>
        <taxon>Magnoliopsida</taxon>
        <taxon>eudicotyledons</taxon>
        <taxon>Gunneridae</taxon>
        <taxon>Pentapetalae</taxon>
        <taxon>asterids</taxon>
        <taxon>campanulids</taxon>
        <taxon>Asterales</taxon>
        <taxon>Asteraceae</taxon>
        <taxon>Asteroideae</taxon>
        <taxon>Heliantheae alliance</taxon>
        <taxon>Millerieae</taxon>
        <taxon>Smallanthus</taxon>
    </lineage>
</organism>
<name>A0ACB9A7D9_9ASTR</name>
<sequence>MANAMIDGDDNVEAYTVIGIERTSPNSGKKAKLEMGLSEEMEMLEEQKRMIEKLPEMELTQRTKKLRQACFKASYKKRRFDSPN</sequence>
<protein>
    <submittedName>
        <fullName evidence="1">Uncharacterized protein</fullName>
    </submittedName>
</protein>
<proteinExistence type="predicted"/>
<keyword evidence="2" id="KW-1185">Reference proteome</keyword>
<dbReference type="EMBL" id="CM042042">
    <property type="protein sequence ID" value="KAI3705889.1"/>
    <property type="molecule type" value="Genomic_DNA"/>
</dbReference>
<evidence type="ECO:0000313" key="2">
    <source>
        <dbReference type="Proteomes" id="UP001056120"/>
    </source>
</evidence>
<comment type="caution">
    <text evidence="1">The sequence shown here is derived from an EMBL/GenBank/DDBJ whole genome shotgun (WGS) entry which is preliminary data.</text>
</comment>